<evidence type="ECO:0000313" key="6">
    <source>
        <dbReference type="Proteomes" id="UP001459204"/>
    </source>
</evidence>
<feature type="domain" description="HpcH/HpaI aldolase/citrate lyase" evidence="4">
    <location>
        <begin position="2"/>
        <end position="221"/>
    </location>
</feature>
<comment type="caution">
    <text evidence="5">The sequence shown here is derived from an EMBL/GenBank/DDBJ whole genome shotgun (WGS) entry which is preliminary data.</text>
</comment>
<protein>
    <submittedName>
        <fullName evidence="5">CoA ester lyase</fullName>
    </submittedName>
</protein>
<dbReference type="InterPro" id="IPR015813">
    <property type="entry name" value="Pyrv/PenolPyrv_kinase-like_dom"/>
</dbReference>
<dbReference type="EMBL" id="JBBWWT010000001">
    <property type="protein sequence ID" value="MEL1262897.1"/>
    <property type="molecule type" value="Genomic_DNA"/>
</dbReference>
<dbReference type="InterPro" id="IPR005000">
    <property type="entry name" value="Aldolase/citrate-lyase_domain"/>
</dbReference>
<evidence type="ECO:0000259" key="4">
    <source>
        <dbReference type="Pfam" id="PF03328"/>
    </source>
</evidence>
<evidence type="ECO:0000256" key="1">
    <source>
        <dbReference type="ARBA" id="ARBA00001946"/>
    </source>
</evidence>
<evidence type="ECO:0000256" key="3">
    <source>
        <dbReference type="ARBA" id="ARBA00022842"/>
    </source>
</evidence>
<comment type="cofactor">
    <cofactor evidence="1">
        <name>Mg(2+)</name>
        <dbReference type="ChEBI" id="CHEBI:18420"/>
    </cofactor>
</comment>
<reference evidence="5 6" key="1">
    <citation type="submission" date="2024-04" db="EMBL/GenBank/DDBJ databases">
        <title>Draft genome sequence of Pseudoxanthomonas putridarboris WD12.</title>
        <authorList>
            <person name="Oh J."/>
        </authorList>
    </citation>
    <scope>NUCLEOTIDE SEQUENCE [LARGE SCALE GENOMIC DNA]</scope>
    <source>
        <strain evidence="5 6">WD12</strain>
    </source>
</reference>
<dbReference type="Proteomes" id="UP001459204">
    <property type="component" value="Unassembled WGS sequence"/>
</dbReference>
<keyword evidence="2" id="KW-0479">Metal-binding</keyword>
<dbReference type="SUPFAM" id="SSF51621">
    <property type="entry name" value="Phosphoenolpyruvate/pyruvate domain"/>
    <property type="match status" value="1"/>
</dbReference>
<dbReference type="Gene3D" id="3.20.20.60">
    <property type="entry name" value="Phosphoenolpyruvate-binding domains"/>
    <property type="match status" value="1"/>
</dbReference>
<dbReference type="InterPro" id="IPR011206">
    <property type="entry name" value="Citrate_lyase_beta/mcl1/mcl2"/>
</dbReference>
<accession>A0ABU9IV98</accession>
<organism evidence="5 6">
    <name type="scientific">Pseudoxanthomonas putridarboris</name>
    <dbReference type="NCBI Taxonomy" id="752605"/>
    <lineage>
        <taxon>Bacteria</taxon>
        <taxon>Pseudomonadati</taxon>
        <taxon>Pseudomonadota</taxon>
        <taxon>Gammaproteobacteria</taxon>
        <taxon>Lysobacterales</taxon>
        <taxon>Lysobacteraceae</taxon>
        <taxon>Pseudoxanthomonas</taxon>
    </lineage>
</organism>
<dbReference type="RefSeq" id="WP_341724097.1">
    <property type="nucleotide sequence ID" value="NZ_JBBWWT010000001.1"/>
</dbReference>
<proteinExistence type="predicted"/>
<sequence length="290" mass="31120">MRSKLFVPGVRPELFAKAMASAADVLSFDLEDAVPAAHKARARACVVEYLSPRPHRAAGKQVIVRANGPGTPEWMDDLRAIASLDVDLVNLPKIESADQLVDAVRRMETIEAESPGTVRPGLLVNIETPRALRHAAAIAGAHPRVRGLQLGLGDLFEPYGIARDDLRNVHATQYALRMAAAEAGVFVYDTAFPGLDDEKGFRAEAESARALGYAGKSCVHPRQVAWANDVFDPTPEEIEAARHVIDAAAGAEGRGHGAFAVDGRMVDAPYLAHARTILAMARANKKKDPA</sequence>
<keyword evidence="6" id="KW-1185">Reference proteome</keyword>
<evidence type="ECO:0000256" key="2">
    <source>
        <dbReference type="ARBA" id="ARBA00022723"/>
    </source>
</evidence>
<keyword evidence="5" id="KW-0456">Lyase</keyword>
<dbReference type="PANTHER" id="PTHR32308:SF0">
    <property type="entry name" value="HPCH_HPAI ALDOLASE_CITRATE LYASE DOMAIN-CONTAINING PROTEIN"/>
    <property type="match status" value="1"/>
</dbReference>
<name>A0ABU9IV98_9GAMM</name>
<dbReference type="InterPro" id="IPR040442">
    <property type="entry name" value="Pyrv_kinase-like_dom_sf"/>
</dbReference>
<dbReference type="GO" id="GO:0016829">
    <property type="term" value="F:lyase activity"/>
    <property type="evidence" value="ECO:0007669"/>
    <property type="project" value="UniProtKB-KW"/>
</dbReference>
<dbReference type="PANTHER" id="PTHR32308">
    <property type="entry name" value="LYASE BETA SUBUNIT, PUTATIVE (AFU_ORTHOLOGUE AFUA_4G13030)-RELATED"/>
    <property type="match status" value="1"/>
</dbReference>
<gene>
    <name evidence="5" type="ORF">AAD027_00725</name>
</gene>
<keyword evidence="3" id="KW-0460">Magnesium</keyword>
<dbReference type="Pfam" id="PF03328">
    <property type="entry name" value="HpcH_HpaI"/>
    <property type="match status" value="1"/>
</dbReference>
<evidence type="ECO:0000313" key="5">
    <source>
        <dbReference type="EMBL" id="MEL1262897.1"/>
    </source>
</evidence>
<dbReference type="PIRSF" id="PIRSF015582">
    <property type="entry name" value="Cit_lyase_B"/>
    <property type="match status" value="1"/>
</dbReference>